<dbReference type="AlphaFoldDB" id="T1CST9"/>
<dbReference type="EMBL" id="BAOU01000071">
    <property type="protein sequence ID" value="GAD06248.1"/>
    <property type="molecule type" value="Genomic_DNA"/>
</dbReference>
<organism evidence="2 3">
    <name type="scientific">Porphyromonas crevioricanis JCM 15906</name>
    <dbReference type="NCBI Taxonomy" id="1305617"/>
    <lineage>
        <taxon>Bacteria</taxon>
        <taxon>Pseudomonadati</taxon>
        <taxon>Bacteroidota</taxon>
        <taxon>Bacteroidia</taxon>
        <taxon>Bacteroidales</taxon>
        <taxon>Porphyromonadaceae</taxon>
        <taxon>Porphyromonas</taxon>
    </lineage>
</organism>
<evidence type="ECO:0000256" key="1">
    <source>
        <dbReference type="SAM" id="Phobius"/>
    </source>
</evidence>
<keyword evidence="1" id="KW-0812">Transmembrane</keyword>
<proteinExistence type="predicted"/>
<sequence length="45" mass="5101">MYFQNLCGGCNPLEYQGGKLLLHSGFIWEIYGFILTISIHLPTIV</sequence>
<gene>
    <name evidence="2" type="ORF">PORCRE_1972</name>
</gene>
<reference evidence="2 3" key="2">
    <citation type="journal article" date="2013" name="Genome Announc.">
        <title>Draft Genome Sequences of Porphyromonas crevioricanis JCM 15906T and Porphyromonas cansulci JCM 13913T Isolated from a Canine Oral Cavity.</title>
        <authorList>
            <person name="Sakamoto M."/>
            <person name="Tanaka N."/>
            <person name="Shiwa Y."/>
            <person name="Yoshikawa H."/>
            <person name="Ohkuma M."/>
        </authorList>
    </citation>
    <scope>NUCLEOTIDE SEQUENCE [LARGE SCALE GENOMIC DNA]</scope>
    <source>
        <strain evidence="2 3">JCM 15906</strain>
    </source>
</reference>
<dbReference type="Proteomes" id="UP000018031">
    <property type="component" value="Unassembled WGS sequence"/>
</dbReference>
<name>T1CST9_9PORP</name>
<comment type="caution">
    <text evidence="2">The sequence shown here is derived from an EMBL/GenBank/DDBJ whole genome shotgun (WGS) entry which is preliminary data.</text>
</comment>
<evidence type="ECO:0000313" key="3">
    <source>
        <dbReference type="Proteomes" id="UP000018031"/>
    </source>
</evidence>
<keyword evidence="1" id="KW-1133">Transmembrane helix</keyword>
<accession>T1CST9</accession>
<evidence type="ECO:0000313" key="2">
    <source>
        <dbReference type="EMBL" id="GAD06248.1"/>
    </source>
</evidence>
<keyword evidence="1" id="KW-0472">Membrane</keyword>
<reference evidence="3" key="1">
    <citation type="journal article" date="2013" name="Genome">
        <title>Draft Genome Sequences of Porphyromonas crevioricanis JCM 15906T and Porphyromonas cansulci JCM 13913T Isolated from a Canine Oral Cavity.</title>
        <authorList>
            <person name="Sakamoto M."/>
            <person name="Tanaka N."/>
            <person name="Shiwa Y."/>
            <person name="Yoshikawa H."/>
            <person name="Ohkuma M."/>
        </authorList>
    </citation>
    <scope>NUCLEOTIDE SEQUENCE [LARGE SCALE GENOMIC DNA]</scope>
    <source>
        <strain evidence="3">JCM 15906</strain>
    </source>
</reference>
<feature type="transmembrane region" description="Helical" evidence="1">
    <location>
        <begin position="20"/>
        <end position="41"/>
    </location>
</feature>
<protein>
    <submittedName>
        <fullName evidence="2">Uncharacterized protein</fullName>
    </submittedName>
</protein>